<evidence type="ECO:0000256" key="1">
    <source>
        <dbReference type="SAM" id="MobiDB-lite"/>
    </source>
</evidence>
<proteinExistence type="predicted"/>
<reference evidence="2" key="1">
    <citation type="submission" date="2014-05" db="EMBL/GenBank/DDBJ databases">
        <title>The genome and life-stage specific transcriptomes of Globodera pallida elucidate key aspects of plant parasitism by a cyst nematode.</title>
        <authorList>
            <person name="Cotton J.A."/>
            <person name="Lilley C.J."/>
            <person name="Jones L.M."/>
            <person name="Kikuchi T."/>
            <person name="Reid A.J."/>
            <person name="Thorpe P."/>
            <person name="Tsai I.J."/>
            <person name="Beasley H."/>
            <person name="Blok V."/>
            <person name="Cock P.J.A."/>
            <person name="Van den Akker S.E."/>
            <person name="Holroyd N."/>
            <person name="Hunt M."/>
            <person name="Mantelin S."/>
            <person name="Naghra H."/>
            <person name="Pain A."/>
            <person name="Palomares-Rius J.E."/>
            <person name="Zarowiecki M."/>
            <person name="Berriman M."/>
            <person name="Jones J.T."/>
            <person name="Urwin P.E."/>
        </authorList>
    </citation>
    <scope>NUCLEOTIDE SEQUENCE [LARGE SCALE GENOMIC DNA]</scope>
    <source>
        <strain evidence="2">Lindley</strain>
    </source>
</reference>
<accession>A0A183CLR8</accession>
<evidence type="ECO:0000313" key="2">
    <source>
        <dbReference type="Proteomes" id="UP000050741"/>
    </source>
</evidence>
<sequence>MVRPTKNQVARLNAAAAARAARTGRKEVAEVAGPPVVEEGPEAVVGKENEGGEAVLAGPSVVDNVAKRNAVTPRVAAWQFTEPGDKKTWGCAYKTQIWVKGSHICLPMSRLVDTIAHEAIHVAEWHIEGRPWMHNIDRPHGAWFKAEQARLQRMSGDLINPDSHKHEEASRSPSPPCSDVHDKDYRP</sequence>
<dbReference type="WBParaSite" id="GPLIN_001382400">
    <property type="protein sequence ID" value="GPLIN_001382400"/>
    <property type="gene ID" value="GPLIN_001382400"/>
</dbReference>
<dbReference type="AlphaFoldDB" id="A0A183CLR8"/>
<reference evidence="3" key="2">
    <citation type="submission" date="2016-06" db="UniProtKB">
        <authorList>
            <consortium name="WormBaseParasite"/>
        </authorList>
    </citation>
    <scope>IDENTIFICATION</scope>
</reference>
<feature type="region of interest" description="Disordered" evidence="1">
    <location>
        <begin position="155"/>
        <end position="187"/>
    </location>
</feature>
<organism evidence="2 3">
    <name type="scientific">Globodera pallida</name>
    <name type="common">Potato cyst nematode worm</name>
    <name type="synonym">Heterodera pallida</name>
    <dbReference type="NCBI Taxonomy" id="36090"/>
    <lineage>
        <taxon>Eukaryota</taxon>
        <taxon>Metazoa</taxon>
        <taxon>Ecdysozoa</taxon>
        <taxon>Nematoda</taxon>
        <taxon>Chromadorea</taxon>
        <taxon>Rhabditida</taxon>
        <taxon>Tylenchina</taxon>
        <taxon>Tylenchomorpha</taxon>
        <taxon>Tylenchoidea</taxon>
        <taxon>Heteroderidae</taxon>
        <taxon>Heteroderinae</taxon>
        <taxon>Globodera</taxon>
    </lineage>
</organism>
<name>A0A183CLR8_GLOPA</name>
<keyword evidence="2" id="KW-1185">Reference proteome</keyword>
<evidence type="ECO:0000313" key="3">
    <source>
        <dbReference type="WBParaSite" id="GPLIN_001382400"/>
    </source>
</evidence>
<dbReference type="Proteomes" id="UP000050741">
    <property type="component" value="Unassembled WGS sequence"/>
</dbReference>
<protein>
    <submittedName>
        <fullName evidence="3">SprT-like domain-containing protein</fullName>
    </submittedName>
</protein>